<gene>
    <name evidence="2" type="ORF">SAMN05661012_01608</name>
</gene>
<name>A0A1K1P1A1_9BACT</name>
<sequence>MIYLTNFIYVDLSSERDETVDKLTARTGSDPRSTDGSKLAPTSTHWGASLVDNGGVPMPDGYRTLPIPRWSG</sequence>
<dbReference type="AlphaFoldDB" id="A0A1K1P1A1"/>
<protein>
    <submittedName>
        <fullName evidence="2">Uncharacterized protein</fullName>
    </submittedName>
</protein>
<reference evidence="2 3" key="1">
    <citation type="submission" date="2016-11" db="EMBL/GenBank/DDBJ databases">
        <authorList>
            <person name="Jaros S."/>
            <person name="Januszkiewicz K."/>
            <person name="Wedrychowicz H."/>
        </authorList>
    </citation>
    <scope>NUCLEOTIDE SEQUENCE [LARGE SCALE GENOMIC DNA]</scope>
    <source>
        <strain evidence="2 3">DSM 784</strain>
    </source>
</reference>
<evidence type="ECO:0000313" key="3">
    <source>
        <dbReference type="Proteomes" id="UP000183788"/>
    </source>
</evidence>
<accession>A0A1K1P1A1</accession>
<organism evidence="2 3">
    <name type="scientific">Chitinophaga sancti</name>
    <dbReference type="NCBI Taxonomy" id="1004"/>
    <lineage>
        <taxon>Bacteria</taxon>
        <taxon>Pseudomonadati</taxon>
        <taxon>Bacteroidota</taxon>
        <taxon>Chitinophagia</taxon>
        <taxon>Chitinophagales</taxon>
        <taxon>Chitinophagaceae</taxon>
        <taxon>Chitinophaga</taxon>
    </lineage>
</organism>
<dbReference type="EMBL" id="FPIZ01000004">
    <property type="protein sequence ID" value="SFW40430.1"/>
    <property type="molecule type" value="Genomic_DNA"/>
</dbReference>
<dbReference type="STRING" id="1004.SAMN05661012_01608"/>
<proteinExistence type="predicted"/>
<evidence type="ECO:0000313" key="2">
    <source>
        <dbReference type="EMBL" id="SFW40430.1"/>
    </source>
</evidence>
<dbReference type="Proteomes" id="UP000183788">
    <property type="component" value="Unassembled WGS sequence"/>
</dbReference>
<feature type="compositionally biased region" description="Polar residues" evidence="1">
    <location>
        <begin position="26"/>
        <end position="46"/>
    </location>
</feature>
<feature type="region of interest" description="Disordered" evidence="1">
    <location>
        <begin position="19"/>
        <end position="52"/>
    </location>
</feature>
<evidence type="ECO:0000256" key="1">
    <source>
        <dbReference type="SAM" id="MobiDB-lite"/>
    </source>
</evidence>